<evidence type="ECO:0000313" key="3">
    <source>
        <dbReference type="Proteomes" id="UP000261088"/>
    </source>
</evidence>
<dbReference type="Proteomes" id="UP000261088">
    <property type="component" value="Unassembled WGS sequence"/>
</dbReference>
<sequence>MKNKAVCTYLGNKDLLNRRKIGFLASRKISTSAVLPTLDWAVEISKHTDVAVVSGFHSRLEKDVLKFLLQGKCGIIVVLARGMYRKLPKIYDTAMNENRLLIIALEKETVTRVSEYTAQKRNNMIKILADNCFSLNF</sequence>
<gene>
    <name evidence="2" type="ORF">DXB61_05780</name>
</gene>
<dbReference type="Pfam" id="PF02481">
    <property type="entry name" value="DNA_processg_A"/>
    <property type="match status" value="1"/>
</dbReference>
<dbReference type="GO" id="GO:0009294">
    <property type="term" value="P:DNA-mediated transformation"/>
    <property type="evidence" value="ECO:0007669"/>
    <property type="project" value="InterPro"/>
</dbReference>
<dbReference type="AlphaFoldDB" id="A0AB37LXN6"/>
<dbReference type="GO" id="GO:0003677">
    <property type="term" value="F:DNA binding"/>
    <property type="evidence" value="ECO:0007669"/>
    <property type="project" value="UniProtKB-KW"/>
</dbReference>
<dbReference type="InterPro" id="IPR057666">
    <property type="entry name" value="DrpA_SLOG"/>
</dbReference>
<comment type="caution">
    <text evidence="2">The sequence shown here is derived from an EMBL/GenBank/DDBJ whole genome shotgun (WGS) entry which is preliminary data.</text>
</comment>
<dbReference type="RefSeq" id="WP_087339987.1">
    <property type="nucleotide sequence ID" value="NZ_QSUP01000004.1"/>
</dbReference>
<feature type="domain" description="Smf/DprA SLOG" evidence="1">
    <location>
        <begin position="8"/>
        <end position="132"/>
    </location>
</feature>
<dbReference type="Gene3D" id="3.40.50.450">
    <property type="match status" value="1"/>
</dbReference>
<proteinExistence type="predicted"/>
<dbReference type="EMBL" id="QSUP01000004">
    <property type="protein sequence ID" value="RGN53046.1"/>
    <property type="molecule type" value="Genomic_DNA"/>
</dbReference>
<keyword evidence="2" id="KW-0238">DNA-binding</keyword>
<reference evidence="2 3" key="1">
    <citation type="submission" date="2018-08" db="EMBL/GenBank/DDBJ databases">
        <title>A genome reference for cultivated species of the human gut microbiota.</title>
        <authorList>
            <person name="Zou Y."/>
            <person name="Xue W."/>
            <person name="Luo G."/>
        </authorList>
    </citation>
    <scope>NUCLEOTIDE SEQUENCE [LARGE SCALE GENOMIC DNA]</scope>
    <source>
        <strain evidence="2 3">OM05-11AA</strain>
    </source>
</reference>
<organism evidence="2 3">
    <name type="scientific">Parabacteroides merdae</name>
    <dbReference type="NCBI Taxonomy" id="46503"/>
    <lineage>
        <taxon>Bacteria</taxon>
        <taxon>Pseudomonadati</taxon>
        <taxon>Bacteroidota</taxon>
        <taxon>Bacteroidia</taxon>
        <taxon>Bacteroidales</taxon>
        <taxon>Tannerellaceae</taxon>
        <taxon>Parabacteroides</taxon>
    </lineage>
</organism>
<evidence type="ECO:0000313" key="2">
    <source>
        <dbReference type="EMBL" id="RGN53046.1"/>
    </source>
</evidence>
<protein>
    <submittedName>
        <fullName evidence="2">DNA-binding protein</fullName>
    </submittedName>
</protein>
<evidence type="ECO:0000259" key="1">
    <source>
        <dbReference type="Pfam" id="PF02481"/>
    </source>
</evidence>
<accession>A0AB37LXN6</accession>
<name>A0AB37LXN6_9BACT</name>